<reference evidence="1" key="1">
    <citation type="submission" date="2020-03" db="EMBL/GenBank/DDBJ databases">
        <title>The deep terrestrial virosphere.</title>
        <authorList>
            <person name="Holmfeldt K."/>
            <person name="Nilsson E."/>
            <person name="Simone D."/>
            <person name="Lopez-Fernandez M."/>
            <person name="Wu X."/>
            <person name="de Brujin I."/>
            <person name="Lundin D."/>
            <person name="Andersson A."/>
            <person name="Bertilsson S."/>
            <person name="Dopson M."/>
        </authorList>
    </citation>
    <scope>NUCLEOTIDE SEQUENCE</scope>
    <source>
        <strain evidence="1">MM415B02360</strain>
    </source>
</reference>
<dbReference type="EMBL" id="MT142919">
    <property type="protein sequence ID" value="QJA90519.1"/>
    <property type="molecule type" value="Genomic_DNA"/>
</dbReference>
<protein>
    <submittedName>
        <fullName evidence="1">Uncharacterized protein</fullName>
    </submittedName>
</protein>
<name>A0A6M3L835_9ZZZZ</name>
<gene>
    <name evidence="1" type="ORF">MM415B02360_0004</name>
</gene>
<dbReference type="AlphaFoldDB" id="A0A6M3L835"/>
<proteinExistence type="predicted"/>
<evidence type="ECO:0000313" key="1">
    <source>
        <dbReference type="EMBL" id="QJA90519.1"/>
    </source>
</evidence>
<sequence length="106" mass="12267">MPLERCALEGFRVPCHGPIQRGHIINFSMARGNPEVRRILKRQPEELMAPLCEAHNVGRWSESAEGRQILLKRNIRRFGRARMTRVIDGLPWKTPKPEWTLEGMLA</sequence>
<accession>A0A6M3L835</accession>
<organism evidence="1">
    <name type="scientific">viral metagenome</name>
    <dbReference type="NCBI Taxonomy" id="1070528"/>
    <lineage>
        <taxon>unclassified sequences</taxon>
        <taxon>metagenomes</taxon>
        <taxon>organismal metagenomes</taxon>
    </lineage>
</organism>